<sequence length="108" mass="12747">MVLREPLRGRRRPFYDEPMPTPSDDAALSERARRVLDFEREWWGHSAAKERHIRAEFGWAPARYYQVLNSVIDDAASRAYDPILVGRLHEVRDARAERRRTRRDTVAS</sequence>
<feature type="region of interest" description="Disordered" evidence="1">
    <location>
        <begin position="1"/>
        <end position="27"/>
    </location>
</feature>
<dbReference type="KEGG" id="malk:MalAC0309_0622"/>
<reference evidence="3" key="1">
    <citation type="submission" date="2015-12" db="EMBL/GenBank/DDBJ databases">
        <authorList>
            <person name="Shamseldin A."/>
            <person name="Moawad H."/>
            <person name="Abd El-Rahim W.M."/>
            <person name="Sadowsky M.J."/>
        </authorList>
    </citation>
    <scope>NUCLEOTIDE SEQUENCE [LARGE SCALE GENOMIC DNA]</scope>
    <source>
        <strain evidence="3">JAM AC0309</strain>
    </source>
</reference>
<reference evidence="2 3" key="2">
    <citation type="submission" date="2016-01" db="EMBL/GenBank/DDBJ databases">
        <title>Microcella alkaliphila JAM AC0309 whole genome shotgun sequence.</title>
        <authorList>
            <person name="Kurata A."/>
            <person name="Hirose Y."/>
            <person name="Kishimoto N."/>
            <person name="Kobayashi T."/>
        </authorList>
    </citation>
    <scope>NUCLEOTIDE SEQUENCE [LARGE SCALE GENOMIC DNA]</scope>
    <source>
        <strain evidence="2 3">JAM AC0309</strain>
    </source>
</reference>
<protein>
    <recommendedName>
        <fullName evidence="4">DUF3263 domain-containing protein</fullName>
    </recommendedName>
</protein>
<dbReference type="EMBL" id="AP017315">
    <property type="protein sequence ID" value="BAU31492.1"/>
    <property type="molecule type" value="Genomic_DNA"/>
</dbReference>
<accession>A0A0U5B6K3</accession>
<proteinExistence type="predicted"/>
<dbReference type="Pfam" id="PF11662">
    <property type="entry name" value="DUF3263"/>
    <property type="match status" value="1"/>
</dbReference>
<dbReference type="Proteomes" id="UP000218965">
    <property type="component" value="Chromosome"/>
</dbReference>
<name>A0A0U5B6K3_9MICO</name>
<evidence type="ECO:0000313" key="2">
    <source>
        <dbReference type="EMBL" id="BAU31492.1"/>
    </source>
</evidence>
<evidence type="ECO:0008006" key="4">
    <source>
        <dbReference type="Google" id="ProtNLM"/>
    </source>
</evidence>
<dbReference type="AlphaFoldDB" id="A0A0U5B6K3"/>
<dbReference type="InterPro" id="IPR021678">
    <property type="entry name" value="DUF3263"/>
</dbReference>
<evidence type="ECO:0000313" key="3">
    <source>
        <dbReference type="Proteomes" id="UP000218965"/>
    </source>
</evidence>
<evidence type="ECO:0000256" key="1">
    <source>
        <dbReference type="SAM" id="MobiDB-lite"/>
    </source>
</evidence>
<gene>
    <name evidence="2" type="ORF">MalAC0309_0622</name>
</gene>
<dbReference type="OrthoDB" id="3268863at2"/>
<organism evidence="2 3">
    <name type="scientific">Microcella alkaliphila</name>
    <dbReference type="NCBI Taxonomy" id="279828"/>
    <lineage>
        <taxon>Bacteria</taxon>
        <taxon>Bacillati</taxon>
        <taxon>Actinomycetota</taxon>
        <taxon>Actinomycetes</taxon>
        <taxon>Micrococcales</taxon>
        <taxon>Microbacteriaceae</taxon>
        <taxon>Microcella</taxon>
    </lineage>
</organism>